<dbReference type="Gene3D" id="3.40.1190.20">
    <property type="match status" value="1"/>
</dbReference>
<proteinExistence type="inferred from homology"/>
<keyword evidence="2" id="KW-0808">Transferase</keyword>
<evidence type="ECO:0000313" key="6">
    <source>
        <dbReference type="Proteomes" id="UP000242432"/>
    </source>
</evidence>
<comment type="similarity">
    <text evidence="1">Belongs to the carbohydrate kinase PfkB family.</text>
</comment>
<accession>A0A1T4V3Z1</accession>
<dbReference type="SUPFAM" id="SSF53613">
    <property type="entry name" value="Ribokinase-like"/>
    <property type="match status" value="1"/>
</dbReference>
<dbReference type="PANTHER" id="PTHR43085:SF57">
    <property type="entry name" value="CARBOHYDRATE KINASE PFKB DOMAIN-CONTAINING PROTEIN"/>
    <property type="match status" value="1"/>
</dbReference>
<dbReference type="PANTHER" id="PTHR43085">
    <property type="entry name" value="HEXOKINASE FAMILY MEMBER"/>
    <property type="match status" value="1"/>
</dbReference>
<organism evidence="5 6">
    <name type="scientific">Succinivibrio dextrinosolvens DSM 3072</name>
    <dbReference type="NCBI Taxonomy" id="1123324"/>
    <lineage>
        <taxon>Bacteria</taxon>
        <taxon>Pseudomonadati</taxon>
        <taxon>Pseudomonadota</taxon>
        <taxon>Gammaproteobacteria</taxon>
        <taxon>Aeromonadales</taxon>
        <taxon>Succinivibrionaceae</taxon>
        <taxon>Succinivibrio</taxon>
    </lineage>
</organism>
<sequence length="298" mass="32549">MLDFSKFKGKKVKCAGLGEVLFDVFPTGPKIGGAPANFAYHCRQNGLESLAISSVGTDSLGFQARNLLAARFLPALLIENTKETGAVNVDLTDDGVPTYTFVEDTAYDNIPLTETALGIARQLDLMCFGSLAQRGNVSHRTIMALLDAMPKGSLRVFDVNLRRNYFSREIIEASLKRTEIFKCNEDELPVLCEFARLQEKTAAAYYEYLKSLGIYCFIFTEGASQSTVFLNDEISVLPTPKVEVVDTVGAGDSFTATFISRLMQGDSLVEAHKKAVKISAYVCTQAGAMPDMPAELFA</sequence>
<evidence type="ECO:0000313" key="5">
    <source>
        <dbReference type="EMBL" id="SKA59666.1"/>
    </source>
</evidence>
<dbReference type="STRING" id="83771.SAMN02910357_00488"/>
<name>A0A1T4V3Z1_9GAMM</name>
<dbReference type="Proteomes" id="UP000242432">
    <property type="component" value="Unassembled WGS sequence"/>
</dbReference>
<evidence type="ECO:0000259" key="4">
    <source>
        <dbReference type="Pfam" id="PF00294"/>
    </source>
</evidence>
<dbReference type="Pfam" id="PF00294">
    <property type="entry name" value="PfkB"/>
    <property type="match status" value="1"/>
</dbReference>
<reference evidence="6" key="1">
    <citation type="submission" date="2017-02" db="EMBL/GenBank/DDBJ databases">
        <authorList>
            <person name="Varghese N."/>
            <person name="Submissions S."/>
        </authorList>
    </citation>
    <scope>NUCLEOTIDE SEQUENCE [LARGE SCALE GENOMIC DNA]</scope>
    <source>
        <strain evidence="6">DSM 3072</strain>
    </source>
</reference>
<gene>
    <name evidence="5" type="ORF">SAMN02745213_00715</name>
</gene>
<protein>
    <submittedName>
        <fullName evidence="5">Fructokinase</fullName>
    </submittedName>
</protein>
<dbReference type="RefSeq" id="WP_078928270.1">
    <property type="nucleotide sequence ID" value="NZ_FUXX01000008.1"/>
</dbReference>
<evidence type="ECO:0000256" key="2">
    <source>
        <dbReference type="ARBA" id="ARBA00022679"/>
    </source>
</evidence>
<dbReference type="InterPro" id="IPR050306">
    <property type="entry name" value="PfkB_Carbo_kinase"/>
</dbReference>
<dbReference type="GO" id="GO:0016301">
    <property type="term" value="F:kinase activity"/>
    <property type="evidence" value="ECO:0007669"/>
    <property type="project" value="UniProtKB-KW"/>
</dbReference>
<feature type="domain" description="Carbohydrate kinase PfkB" evidence="4">
    <location>
        <begin position="30"/>
        <end position="294"/>
    </location>
</feature>
<dbReference type="InterPro" id="IPR029056">
    <property type="entry name" value="Ribokinase-like"/>
</dbReference>
<dbReference type="InterPro" id="IPR011611">
    <property type="entry name" value="PfkB_dom"/>
</dbReference>
<dbReference type="AlphaFoldDB" id="A0A1T4V3Z1"/>
<keyword evidence="6" id="KW-1185">Reference proteome</keyword>
<evidence type="ECO:0000256" key="3">
    <source>
        <dbReference type="ARBA" id="ARBA00022777"/>
    </source>
</evidence>
<keyword evidence="3 5" id="KW-0418">Kinase</keyword>
<dbReference type="EMBL" id="FUXX01000008">
    <property type="protein sequence ID" value="SKA59666.1"/>
    <property type="molecule type" value="Genomic_DNA"/>
</dbReference>
<evidence type="ECO:0000256" key="1">
    <source>
        <dbReference type="ARBA" id="ARBA00010688"/>
    </source>
</evidence>